<protein>
    <submittedName>
        <fullName evidence="3">Uncharacterized protein</fullName>
    </submittedName>
</protein>
<feature type="compositionally biased region" description="Basic and acidic residues" evidence="2">
    <location>
        <begin position="151"/>
        <end position="166"/>
    </location>
</feature>
<name>A0A8E0RQJ6_9TREM</name>
<evidence type="ECO:0000313" key="4">
    <source>
        <dbReference type="Proteomes" id="UP000728185"/>
    </source>
</evidence>
<evidence type="ECO:0000256" key="1">
    <source>
        <dbReference type="SAM" id="Coils"/>
    </source>
</evidence>
<evidence type="ECO:0000256" key="2">
    <source>
        <dbReference type="SAM" id="MobiDB-lite"/>
    </source>
</evidence>
<feature type="coiled-coil region" evidence="1">
    <location>
        <begin position="230"/>
        <end position="278"/>
    </location>
</feature>
<evidence type="ECO:0000313" key="3">
    <source>
        <dbReference type="EMBL" id="KAA0187702.1"/>
    </source>
</evidence>
<organism evidence="3 4">
    <name type="scientific">Fasciolopsis buskii</name>
    <dbReference type="NCBI Taxonomy" id="27845"/>
    <lineage>
        <taxon>Eukaryota</taxon>
        <taxon>Metazoa</taxon>
        <taxon>Spiralia</taxon>
        <taxon>Lophotrochozoa</taxon>
        <taxon>Platyhelminthes</taxon>
        <taxon>Trematoda</taxon>
        <taxon>Digenea</taxon>
        <taxon>Plagiorchiida</taxon>
        <taxon>Echinostomata</taxon>
        <taxon>Echinostomatoidea</taxon>
        <taxon>Fasciolidae</taxon>
        <taxon>Fasciolopsis</taxon>
    </lineage>
</organism>
<dbReference type="EMBL" id="LUCM01008937">
    <property type="protein sequence ID" value="KAA0187702.1"/>
    <property type="molecule type" value="Genomic_DNA"/>
</dbReference>
<sequence length="354" mass="40022">MDLQEEIEAGKRREDRMSEYNRRLTEHNANLQSEHLVTVQRLEEVTEKLAEQERLIAESKNESVAAVDQLLARVHQLETQSSDFQSQIERLRATECDLSEKLNREREQAQLTHRRDTARIRDLARQLSRVAQRQNSGPNEVTDTGVLTSLSRRERDSPGTDPDRKLCAGSRADSVHSIDLCSSVGTLTTGLAVNMTNKSVVLGNPLLASGNRTDHCLSIIGDQYTGRLTKDGAELDQAALLNKLDRLQRVQVQLTDEVEFLQERCYQLNEEINEKSRIIQHLLMMTDKQSGAVSPKSVETHRRQISHPGGLMASLYTSRSNSNVPNFDTCLETSHKLQQVLEETLFKNLILKVS</sequence>
<proteinExistence type="predicted"/>
<keyword evidence="1" id="KW-0175">Coiled coil</keyword>
<feature type="coiled-coil region" evidence="1">
    <location>
        <begin position="42"/>
        <end position="94"/>
    </location>
</feature>
<feature type="region of interest" description="Disordered" evidence="2">
    <location>
        <begin position="128"/>
        <end position="168"/>
    </location>
</feature>
<dbReference type="InterPro" id="IPR038830">
    <property type="entry name" value="CCDC186"/>
</dbReference>
<reference evidence="3" key="1">
    <citation type="submission" date="2019-05" db="EMBL/GenBank/DDBJ databases">
        <title>Annotation for the trematode Fasciolopsis buski.</title>
        <authorList>
            <person name="Choi Y.-J."/>
        </authorList>
    </citation>
    <scope>NUCLEOTIDE SEQUENCE</scope>
    <source>
        <strain evidence="3">HT</strain>
        <tissue evidence="3">Whole worm</tissue>
    </source>
</reference>
<comment type="caution">
    <text evidence="3">The sequence shown here is derived from an EMBL/GenBank/DDBJ whole genome shotgun (WGS) entry which is preliminary data.</text>
</comment>
<dbReference type="OrthoDB" id="5583482at2759"/>
<dbReference type="GO" id="GO:0031267">
    <property type="term" value="F:small GTPase binding"/>
    <property type="evidence" value="ECO:0007669"/>
    <property type="project" value="TreeGrafter"/>
</dbReference>
<keyword evidence="4" id="KW-1185">Reference proteome</keyword>
<gene>
    <name evidence="3" type="ORF">FBUS_02232</name>
</gene>
<accession>A0A8E0RQJ6</accession>
<dbReference type="GO" id="GO:0099518">
    <property type="term" value="P:vesicle cytoskeletal trafficking"/>
    <property type="evidence" value="ECO:0007669"/>
    <property type="project" value="TreeGrafter"/>
</dbReference>
<dbReference type="AlphaFoldDB" id="A0A8E0RQJ6"/>
<dbReference type="GO" id="GO:0005802">
    <property type="term" value="C:trans-Golgi network"/>
    <property type="evidence" value="ECO:0007669"/>
    <property type="project" value="TreeGrafter"/>
</dbReference>
<dbReference type="Proteomes" id="UP000728185">
    <property type="component" value="Unassembled WGS sequence"/>
</dbReference>
<dbReference type="PANTHER" id="PTHR18911:SF5">
    <property type="entry name" value="COILED-COIL DOMAIN-CONTAINING PROTEIN 186"/>
    <property type="match status" value="1"/>
</dbReference>
<dbReference type="PANTHER" id="PTHR18911">
    <property type="entry name" value="CTCL TUMOR ANTIGEN HD-CL-01"/>
    <property type="match status" value="1"/>
</dbReference>
<feature type="compositionally biased region" description="Polar residues" evidence="2">
    <location>
        <begin position="129"/>
        <end position="150"/>
    </location>
</feature>